<dbReference type="Proteomes" id="UP000035489">
    <property type="component" value="Unassembled WGS sequence"/>
</dbReference>
<protein>
    <submittedName>
        <fullName evidence="1">Uncharacterized protein</fullName>
    </submittedName>
</protein>
<dbReference type="PATRIC" id="fig|1225564.3.peg.1571"/>
<organism evidence="1 2">
    <name type="scientific">Microvirga vignae</name>
    <dbReference type="NCBI Taxonomy" id="1225564"/>
    <lineage>
        <taxon>Bacteria</taxon>
        <taxon>Pseudomonadati</taxon>
        <taxon>Pseudomonadota</taxon>
        <taxon>Alphaproteobacteria</taxon>
        <taxon>Hyphomicrobiales</taxon>
        <taxon>Methylobacteriaceae</taxon>
        <taxon>Microvirga</taxon>
    </lineage>
</organism>
<accession>A0A0H1RGI2</accession>
<gene>
    <name evidence="1" type="ORF">AA309_05530</name>
</gene>
<evidence type="ECO:0000313" key="2">
    <source>
        <dbReference type="Proteomes" id="UP000035489"/>
    </source>
</evidence>
<keyword evidence="2" id="KW-1185">Reference proteome</keyword>
<sequence>MAAMDTFDHILNWTLKQGSHTFPGQDGGTCINEAAVVAAGFPYRPVRSVQDMPDCFSRPICALAMQLNDEATDEERQHLLPFVTRLACADTPEVEREREVYIASRLRHHLPFRGRLEILRGALTIGRHADLLGPEEVRTRMAVVQQSAATPTSVADHPMFAKIKSWFGSAKKAEPAN</sequence>
<name>A0A0H1RGI2_9HYPH</name>
<proteinExistence type="predicted"/>
<dbReference type="AlphaFoldDB" id="A0A0H1RGI2"/>
<evidence type="ECO:0000313" key="1">
    <source>
        <dbReference type="EMBL" id="KLK93941.1"/>
    </source>
</evidence>
<comment type="caution">
    <text evidence="1">The sequence shown here is derived from an EMBL/GenBank/DDBJ whole genome shotgun (WGS) entry which is preliminary data.</text>
</comment>
<dbReference type="EMBL" id="LCYG01000016">
    <property type="protein sequence ID" value="KLK93941.1"/>
    <property type="molecule type" value="Genomic_DNA"/>
</dbReference>
<reference evidence="1 2" key="1">
    <citation type="submission" date="2015-05" db="EMBL/GenBank/DDBJ databases">
        <title>Draft genome sequence of Microvirga vignae strain BR3299, a novel nitrogen fixing bacteria isolated from Brazil semi-aired region.</title>
        <authorList>
            <person name="Zilli J.E."/>
            <person name="Passos S.R."/>
            <person name="Leite J."/>
            <person name="Baldani J.I."/>
            <person name="Xavier G.R."/>
            <person name="Rumjaneck N.G."/>
            <person name="Simoes-Araujo J.L."/>
        </authorList>
    </citation>
    <scope>NUCLEOTIDE SEQUENCE [LARGE SCALE GENOMIC DNA]</scope>
    <source>
        <strain evidence="1 2">BR3299</strain>
    </source>
</reference>